<keyword evidence="1" id="KW-1133">Transmembrane helix</keyword>
<name>A0A6J6CLC2_9ZZZZ</name>
<evidence type="ECO:0000313" key="3">
    <source>
        <dbReference type="EMBL" id="CAB4896026.1"/>
    </source>
</evidence>
<dbReference type="EMBL" id="CAFBMG010000031">
    <property type="protein sequence ID" value="CAB4896026.1"/>
    <property type="molecule type" value="Genomic_DNA"/>
</dbReference>
<organism evidence="2">
    <name type="scientific">freshwater metagenome</name>
    <dbReference type="NCBI Taxonomy" id="449393"/>
    <lineage>
        <taxon>unclassified sequences</taxon>
        <taxon>metagenomes</taxon>
        <taxon>ecological metagenomes</taxon>
    </lineage>
</organism>
<keyword evidence="1" id="KW-0472">Membrane</keyword>
<evidence type="ECO:0000256" key="1">
    <source>
        <dbReference type="SAM" id="Phobius"/>
    </source>
</evidence>
<keyword evidence="1" id="KW-0812">Transmembrane</keyword>
<dbReference type="EMBL" id="CAEZSF010000212">
    <property type="protein sequence ID" value="CAB4552231.1"/>
    <property type="molecule type" value="Genomic_DNA"/>
</dbReference>
<evidence type="ECO:0000313" key="2">
    <source>
        <dbReference type="EMBL" id="CAB4552231.1"/>
    </source>
</evidence>
<protein>
    <submittedName>
        <fullName evidence="2">Unannotated protein</fullName>
    </submittedName>
</protein>
<gene>
    <name evidence="2" type="ORF">UFOPK1358_01700</name>
    <name evidence="3" type="ORF">UFOPK3519_00582</name>
</gene>
<reference evidence="2" key="1">
    <citation type="submission" date="2020-05" db="EMBL/GenBank/DDBJ databases">
        <authorList>
            <person name="Chiriac C."/>
            <person name="Salcher M."/>
            <person name="Ghai R."/>
            <person name="Kavagutti S V."/>
        </authorList>
    </citation>
    <scope>NUCLEOTIDE SEQUENCE</scope>
</reference>
<proteinExistence type="predicted"/>
<accession>A0A6J6CLC2</accession>
<feature type="transmembrane region" description="Helical" evidence="1">
    <location>
        <begin position="17"/>
        <end position="36"/>
    </location>
</feature>
<sequence length="80" mass="8516">MPATEEFEPLELVEEELFFVVVVVVGGSVVTVTTGARSEYRLDPLGYQSGNTLIEVVVVDCSATAVLIVEVLVDVVFGVA</sequence>
<dbReference type="AlphaFoldDB" id="A0A6J6CLC2"/>